<dbReference type="OrthoDB" id="5195054at2"/>
<accession>A0A4V5PU92</accession>
<keyword evidence="3" id="KW-1185">Reference proteome</keyword>
<dbReference type="NCBIfam" id="TIGR02391">
    <property type="entry name" value="hypoth_ymh"/>
    <property type="match status" value="1"/>
</dbReference>
<dbReference type="AlphaFoldDB" id="A0A4V5PU92"/>
<dbReference type="RefSeq" id="WP_136941557.1">
    <property type="nucleotide sequence ID" value="NZ_SWKR01000001.1"/>
</dbReference>
<protein>
    <submittedName>
        <fullName evidence="2">TIGR02391 family protein</fullName>
    </submittedName>
</protein>
<evidence type="ECO:0000313" key="3">
    <source>
        <dbReference type="Proteomes" id="UP000309138"/>
    </source>
</evidence>
<reference evidence="2 3" key="1">
    <citation type="submission" date="2019-04" db="EMBL/GenBank/DDBJ databases">
        <authorList>
            <person name="Yang Y."/>
            <person name="Wei D."/>
        </authorList>
    </citation>
    <scope>NUCLEOTIDE SEQUENCE [LARGE SCALE GENOMIC DNA]</scope>
    <source>
        <strain evidence="2 3">L-1-4w-11</strain>
    </source>
</reference>
<dbReference type="Proteomes" id="UP000309138">
    <property type="component" value="Unassembled WGS sequence"/>
</dbReference>
<feature type="domain" description="Conserved hypothetical protein CHP02391" evidence="1">
    <location>
        <begin position="34"/>
        <end position="152"/>
    </location>
</feature>
<organism evidence="2 3">
    <name type="scientific">Sphingomonas baiyangensis</name>
    <dbReference type="NCBI Taxonomy" id="2572576"/>
    <lineage>
        <taxon>Bacteria</taxon>
        <taxon>Pseudomonadati</taxon>
        <taxon>Pseudomonadota</taxon>
        <taxon>Alphaproteobacteria</taxon>
        <taxon>Sphingomonadales</taxon>
        <taxon>Sphingomonadaceae</taxon>
        <taxon>Sphingomonas</taxon>
    </lineage>
</organism>
<comment type="caution">
    <text evidence="2">The sequence shown here is derived from an EMBL/GenBank/DDBJ whole genome shotgun (WGS) entry which is preliminary data.</text>
</comment>
<gene>
    <name evidence="2" type="ORF">FBR43_02025</name>
</gene>
<dbReference type="InterPro" id="IPR012654">
    <property type="entry name" value="CHP02391"/>
</dbReference>
<name>A0A4V5PU92_9SPHN</name>
<evidence type="ECO:0000259" key="1">
    <source>
        <dbReference type="Pfam" id="PF09509"/>
    </source>
</evidence>
<proteinExistence type="predicted"/>
<dbReference type="EMBL" id="SWKR01000001">
    <property type="protein sequence ID" value="TKD53138.1"/>
    <property type="molecule type" value="Genomic_DNA"/>
</dbReference>
<dbReference type="Pfam" id="PF09509">
    <property type="entry name" value="Hypoth_Ymh"/>
    <property type="match status" value="1"/>
</dbReference>
<evidence type="ECO:0000313" key="2">
    <source>
        <dbReference type="EMBL" id="TKD53138.1"/>
    </source>
</evidence>
<sequence>MIQLDTLERIARSASLFTEEALDETDQTHPFDRRNIHAKIPAKVRRLFDDAHYAQSTFEASKFLDKHIARMSGLKKSGAALMQEAFKEISPTIQLTELSNISQIDEQKGYQWLFTGSVWAIRNPRGHEFDVQDDMEKCLDHLGFISMLMRRLEEADQAF</sequence>